<proteinExistence type="predicted"/>
<dbReference type="EMBL" id="JAAVJR010001115">
    <property type="protein sequence ID" value="NJW55404.1"/>
    <property type="molecule type" value="Genomic_DNA"/>
</dbReference>
<evidence type="ECO:0000313" key="1">
    <source>
        <dbReference type="EMBL" id="NJW55404.1"/>
    </source>
</evidence>
<organism evidence="1 2">
    <name type="scientific">Salinimicrobium oceani</name>
    <dbReference type="NCBI Taxonomy" id="2722702"/>
    <lineage>
        <taxon>Bacteria</taxon>
        <taxon>Pseudomonadati</taxon>
        <taxon>Bacteroidota</taxon>
        <taxon>Flavobacteriia</taxon>
        <taxon>Flavobacteriales</taxon>
        <taxon>Flavobacteriaceae</taxon>
        <taxon>Salinimicrobium</taxon>
    </lineage>
</organism>
<dbReference type="Proteomes" id="UP000703674">
    <property type="component" value="Unassembled WGS sequence"/>
</dbReference>
<sequence>MQVTEIEKATIFPDAAYLPETYFTADPVEMVPYMGVHWLDSSSPEIPFNQGNFTHTFIYGTYNSEVVFLEPMITVDYLRNEADGTEFR</sequence>
<name>A0ABX1D834_9FLAO</name>
<gene>
    <name evidence="1" type="ORF">HC175_21040</name>
</gene>
<evidence type="ECO:0000313" key="2">
    <source>
        <dbReference type="Proteomes" id="UP000703674"/>
    </source>
</evidence>
<reference evidence="1 2" key="1">
    <citation type="submission" date="2020-03" db="EMBL/GenBank/DDBJ databases">
        <title>Salinimicrobium sp. nov, isolated from SCS.</title>
        <authorList>
            <person name="Cao W.R."/>
        </authorList>
    </citation>
    <scope>NUCLEOTIDE SEQUENCE [LARGE SCALE GENOMIC DNA]</scope>
    <source>
        <strain evidence="2">J15B91</strain>
    </source>
</reference>
<keyword evidence="2" id="KW-1185">Reference proteome</keyword>
<protein>
    <submittedName>
        <fullName evidence="1">Uncharacterized protein</fullName>
    </submittedName>
</protein>
<accession>A0ABX1D834</accession>
<dbReference type="RefSeq" id="WP_209310167.1">
    <property type="nucleotide sequence ID" value="NZ_JAAVJR010001115.1"/>
</dbReference>
<feature type="non-terminal residue" evidence="1">
    <location>
        <position position="88"/>
    </location>
</feature>
<comment type="caution">
    <text evidence="1">The sequence shown here is derived from an EMBL/GenBank/DDBJ whole genome shotgun (WGS) entry which is preliminary data.</text>
</comment>